<evidence type="ECO:0000313" key="4">
    <source>
        <dbReference type="Proteomes" id="UP001054889"/>
    </source>
</evidence>
<dbReference type="Proteomes" id="UP001054889">
    <property type="component" value="Unassembled WGS sequence"/>
</dbReference>
<protein>
    <recommendedName>
        <fullName evidence="2">DUF6598 domain-containing protein</fullName>
    </recommendedName>
</protein>
<sequence length="142" mass="16143">MRNRLREKKKSVAEEGKEEEEPTYSRRVRGEKVYRGGRPGNDVYVPKPLGTVLWPKLRLLRDKHTSVSQEDIVLLDSRDGRMPITCHGEIELLRSMVSVELRGELIFHVVDSQVGDKSDVVAEGRSYCCLAPLYNHGRIAPS</sequence>
<dbReference type="InterPro" id="IPR046533">
    <property type="entry name" value="DUF6598"/>
</dbReference>
<reference evidence="3" key="1">
    <citation type="journal article" date="2018" name="DNA Res.">
        <title>Multiple hybrid de novo genome assembly of finger millet, an orphan allotetraploid crop.</title>
        <authorList>
            <person name="Hatakeyama M."/>
            <person name="Aluri S."/>
            <person name="Balachadran M.T."/>
            <person name="Sivarajan S.R."/>
            <person name="Patrignani A."/>
            <person name="Gruter S."/>
            <person name="Poveda L."/>
            <person name="Shimizu-Inatsugi R."/>
            <person name="Baeten J."/>
            <person name="Francoijs K.J."/>
            <person name="Nataraja K.N."/>
            <person name="Reddy Y.A.N."/>
            <person name="Phadnis S."/>
            <person name="Ravikumar R.L."/>
            <person name="Schlapbach R."/>
            <person name="Sreeman S.M."/>
            <person name="Shimizu K.K."/>
        </authorList>
    </citation>
    <scope>NUCLEOTIDE SEQUENCE</scope>
</reference>
<reference evidence="3" key="2">
    <citation type="submission" date="2021-12" db="EMBL/GenBank/DDBJ databases">
        <title>Resequencing data analysis of finger millet.</title>
        <authorList>
            <person name="Hatakeyama M."/>
            <person name="Aluri S."/>
            <person name="Balachadran M.T."/>
            <person name="Sivarajan S.R."/>
            <person name="Poveda L."/>
            <person name="Shimizu-Inatsugi R."/>
            <person name="Schlapbach R."/>
            <person name="Sreeman S.M."/>
            <person name="Shimizu K.K."/>
        </authorList>
    </citation>
    <scope>NUCLEOTIDE SEQUENCE</scope>
</reference>
<name>A0AAV5CSZ9_ELECO</name>
<organism evidence="3 4">
    <name type="scientific">Eleusine coracana subsp. coracana</name>
    <dbReference type="NCBI Taxonomy" id="191504"/>
    <lineage>
        <taxon>Eukaryota</taxon>
        <taxon>Viridiplantae</taxon>
        <taxon>Streptophyta</taxon>
        <taxon>Embryophyta</taxon>
        <taxon>Tracheophyta</taxon>
        <taxon>Spermatophyta</taxon>
        <taxon>Magnoliopsida</taxon>
        <taxon>Liliopsida</taxon>
        <taxon>Poales</taxon>
        <taxon>Poaceae</taxon>
        <taxon>PACMAD clade</taxon>
        <taxon>Chloridoideae</taxon>
        <taxon>Cynodonteae</taxon>
        <taxon>Eleusininae</taxon>
        <taxon>Eleusine</taxon>
    </lineage>
</organism>
<keyword evidence="4" id="KW-1185">Reference proteome</keyword>
<accession>A0AAV5CSZ9</accession>
<evidence type="ECO:0000256" key="1">
    <source>
        <dbReference type="SAM" id="MobiDB-lite"/>
    </source>
</evidence>
<dbReference type="AlphaFoldDB" id="A0AAV5CSZ9"/>
<dbReference type="EMBL" id="BQKI01000009">
    <property type="protein sequence ID" value="GJN01539.1"/>
    <property type="molecule type" value="Genomic_DNA"/>
</dbReference>
<proteinExistence type="predicted"/>
<dbReference type="Pfam" id="PF20241">
    <property type="entry name" value="DUF6598"/>
    <property type="match status" value="1"/>
</dbReference>
<feature type="region of interest" description="Disordered" evidence="1">
    <location>
        <begin position="1"/>
        <end position="40"/>
    </location>
</feature>
<gene>
    <name evidence="3" type="primary">ga18813</name>
    <name evidence="3" type="ORF">PR202_ga18813</name>
</gene>
<comment type="caution">
    <text evidence="3">The sequence shown here is derived from an EMBL/GenBank/DDBJ whole genome shotgun (WGS) entry which is preliminary data.</text>
</comment>
<evidence type="ECO:0000313" key="3">
    <source>
        <dbReference type="EMBL" id="GJN01539.1"/>
    </source>
</evidence>
<feature type="domain" description="DUF6598" evidence="2">
    <location>
        <begin position="64"/>
        <end position="118"/>
    </location>
</feature>
<evidence type="ECO:0000259" key="2">
    <source>
        <dbReference type="Pfam" id="PF20241"/>
    </source>
</evidence>